<dbReference type="PANTHER" id="PTHR31669:SF214">
    <property type="entry name" value="PROTEIN FAR1-RELATED SEQUENCE"/>
    <property type="match status" value="1"/>
</dbReference>
<evidence type="ECO:0000256" key="2">
    <source>
        <dbReference type="ARBA" id="ARBA00022723"/>
    </source>
</evidence>
<organism evidence="9">
    <name type="scientific">Setaria italica</name>
    <name type="common">Foxtail millet</name>
    <name type="synonym">Panicum italicum</name>
    <dbReference type="NCBI Taxonomy" id="4555"/>
    <lineage>
        <taxon>Eukaryota</taxon>
        <taxon>Viridiplantae</taxon>
        <taxon>Streptophyta</taxon>
        <taxon>Embryophyta</taxon>
        <taxon>Tracheophyta</taxon>
        <taxon>Spermatophyta</taxon>
        <taxon>Magnoliopsida</taxon>
        <taxon>Liliopsida</taxon>
        <taxon>Poales</taxon>
        <taxon>Poaceae</taxon>
        <taxon>PACMAD clade</taxon>
        <taxon>Panicoideae</taxon>
        <taxon>Panicodae</taxon>
        <taxon>Paniceae</taxon>
        <taxon>Cenchrinae</taxon>
        <taxon>Setaria</taxon>
    </lineage>
</organism>
<name>A0A368RRS7_SETIT</name>
<comment type="function">
    <text evidence="6">Putative transcription activator involved in regulating light control of development.</text>
</comment>
<keyword evidence="3 5" id="KW-0863">Zinc-finger</keyword>
<keyword evidence="4 6" id="KW-0862">Zinc</keyword>
<dbReference type="OrthoDB" id="599181at2759"/>
<dbReference type="InterPro" id="IPR018289">
    <property type="entry name" value="MULE_transposase_dom"/>
</dbReference>
<dbReference type="STRING" id="4555.A0A368RRS7"/>
<feature type="domain" description="SWIM-type" evidence="8">
    <location>
        <begin position="642"/>
        <end position="678"/>
    </location>
</feature>
<gene>
    <name evidence="9" type="ORF">SETIT_7G033900v2</name>
</gene>
<evidence type="ECO:0000313" key="9">
    <source>
        <dbReference type="EMBL" id="RCV32825.1"/>
    </source>
</evidence>
<dbReference type="InterPro" id="IPR006564">
    <property type="entry name" value="Znf_PMZ"/>
</dbReference>
<dbReference type="Pfam" id="PF10551">
    <property type="entry name" value="MULE"/>
    <property type="match status" value="1"/>
</dbReference>
<evidence type="ECO:0000256" key="1">
    <source>
        <dbReference type="ARBA" id="ARBA00005889"/>
    </source>
</evidence>
<evidence type="ECO:0000256" key="5">
    <source>
        <dbReference type="PROSITE-ProRule" id="PRU00325"/>
    </source>
</evidence>
<dbReference type="GO" id="GO:0005634">
    <property type="term" value="C:nucleus"/>
    <property type="evidence" value="ECO:0007669"/>
    <property type="project" value="UniProtKB-SubCell"/>
</dbReference>
<protein>
    <recommendedName>
        <fullName evidence="6">Protein FAR1-RELATED SEQUENCE</fullName>
    </recommendedName>
</protein>
<dbReference type="Pfam" id="PF03101">
    <property type="entry name" value="FAR1"/>
    <property type="match status" value="1"/>
</dbReference>
<comment type="subcellular location">
    <subcellularLocation>
        <location evidence="6">Nucleus</location>
    </subcellularLocation>
</comment>
<dbReference type="InterPro" id="IPR007527">
    <property type="entry name" value="Znf_SWIM"/>
</dbReference>
<comment type="similarity">
    <text evidence="1 6">Belongs to the FHY3/FAR1 family.</text>
</comment>
<dbReference type="InterPro" id="IPR004330">
    <property type="entry name" value="FAR1_DNA_bnd_dom"/>
</dbReference>
<feature type="compositionally biased region" description="Basic and acidic residues" evidence="7">
    <location>
        <begin position="92"/>
        <end position="115"/>
    </location>
</feature>
<dbReference type="GO" id="GO:0008270">
    <property type="term" value="F:zinc ion binding"/>
    <property type="evidence" value="ECO:0007669"/>
    <property type="project" value="UniProtKB-UniRule"/>
</dbReference>
<dbReference type="GO" id="GO:0006355">
    <property type="term" value="P:regulation of DNA-templated transcription"/>
    <property type="evidence" value="ECO:0007669"/>
    <property type="project" value="UniProtKB-UniRule"/>
</dbReference>
<dbReference type="KEGG" id="sita:101764397"/>
<reference evidence="9" key="1">
    <citation type="journal article" date="2012" name="Nat. Biotechnol.">
        <title>Reference genome sequence of the model plant Setaria.</title>
        <authorList>
            <person name="Bennetzen J.L."/>
            <person name="Schmutz J."/>
            <person name="Wang H."/>
            <person name="Percifield R."/>
            <person name="Hawkins J."/>
            <person name="Pontaroli A.C."/>
            <person name="Estep M."/>
            <person name="Feng L."/>
            <person name="Vaughn J.N."/>
            <person name="Grimwood J."/>
            <person name="Jenkins J."/>
            <person name="Barry K."/>
            <person name="Lindquist E."/>
            <person name="Hellsten U."/>
            <person name="Deshpande S."/>
            <person name="Wang X."/>
            <person name="Wu X."/>
            <person name="Mitros T."/>
            <person name="Triplett J."/>
            <person name="Yang X."/>
            <person name="Ye C.Y."/>
            <person name="Mauro-Herrera M."/>
            <person name="Wang L."/>
            <person name="Li P."/>
            <person name="Sharma M."/>
            <person name="Sharma R."/>
            <person name="Ronald P.C."/>
            <person name="Panaud O."/>
            <person name="Kellogg E.A."/>
            <person name="Brutnell T.P."/>
            <person name="Doust A.N."/>
            <person name="Tuskan G.A."/>
            <person name="Rokhsar D."/>
            <person name="Devos K.M."/>
        </authorList>
    </citation>
    <scope>NUCLEOTIDE SEQUENCE [LARGE SCALE GENOMIC DNA]</scope>
    <source>
        <strain evidence="9">Yugu1</strain>
    </source>
</reference>
<dbReference type="PROSITE" id="PS50966">
    <property type="entry name" value="ZF_SWIM"/>
    <property type="match status" value="1"/>
</dbReference>
<dbReference type="InterPro" id="IPR031052">
    <property type="entry name" value="FHY3/FAR1"/>
</dbReference>
<evidence type="ECO:0000256" key="3">
    <source>
        <dbReference type="ARBA" id="ARBA00022771"/>
    </source>
</evidence>
<evidence type="ECO:0000256" key="7">
    <source>
        <dbReference type="SAM" id="MobiDB-lite"/>
    </source>
</evidence>
<keyword evidence="6" id="KW-0539">Nucleus</keyword>
<sequence>MDVRVIEINKKRAMEGMCARSVLVLPIPDQAMTGQVQVREAQRTAEKESDVAMVAEEQLPVFQLNCTEGNTLSEIQGPEAAVTSAQDPEQDGGDHVSNDEENDDFKGCQKDRTEAEVDGDEDYFFPSVEDVEKARPPEVGMVFPTLQDAHRFLNVYGLLTGFVVKKGCNYKHKKITFVCNKSSKMKVTETGQKKRRSNAIEKTGCRMKVLVKLVEGRWEIKTVVNEHNHPLMSSPSLSTFFISHKYMSEEERIFSRILQESKIKPSQIMEIFKKLRSRLKHIPVRKMDANSLKQSDSQMEIRNTDIEITLEHVRRFQMEQPGFFYAIKTDDRNTVRSIFWTDARARLDYALYGDFISFDTSYTTREHNMLFAPLIGINGHGKAIVFGWGLLENEMADKADTFSWLLRTFLDVMDGKKPTTIITDQGSAMTKSIAEVFPTVFHRFSMWHVMRKAREIFEDFMENGPVMEADLTCLIANCLTIEEFEDGWKTMLEKYDAPPNEDLNLMYQTRLMWVPVYFKHAFCPFIRSTGRSESTDTIFKEHGLRKDAIENFFCQYDIFQKNVISPEDGYGLESTQKKTMYCTRQPIERHAAEVYTMGMFLKFQKELLDASAFNVFEIESGRVYAVKKTLDYEEAEFPGDSFSVEVDLGNNMFNCICSKFERDGMLCCHVLRLLTQFGVNVIPENYIRQRWTKKFREELQKLHGTEKTRSTVSQNAL</sequence>
<evidence type="ECO:0000256" key="4">
    <source>
        <dbReference type="ARBA" id="ARBA00022833"/>
    </source>
</evidence>
<dbReference type="EMBL" id="CM003534">
    <property type="protein sequence ID" value="RCV32825.1"/>
    <property type="molecule type" value="Genomic_DNA"/>
</dbReference>
<dbReference type="AlphaFoldDB" id="A0A368RRS7"/>
<evidence type="ECO:0000256" key="6">
    <source>
        <dbReference type="RuleBase" id="RU367018"/>
    </source>
</evidence>
<reference evidence="9" key="2">
    <citation type="submission" date="2015-07" db="EMBL/GenBank/DDBJ databases">
        <authorList>
            <person name="Noorani M."/>
        </authorList>
    </citation>
    <scope>NUCLEOTIDE SEQUENCE</scope>
    <source>
        <strain evidence="9">Yugu1</strain>
    </source>
</reference>
<dbReference type="PANTHER" id="PTHR31669">
    <property type="entry name" value="PROTEIN FAR1-RELATED SEQUENCE 10-RELATED"/>
    <property type="match status" value="1"/>
</dbReference>
<dbReference type="SMART" id="SM00575">
    <property type="entry name" value="ZnF_PMZ"/>
    <property type="match status" value="1"/>
</dbReference>
<evidence type="ECO:0000259" key="8">
    <source>
        <dbReference type="PROSITE" id="PS50966"/>
    </source>
</evidence>
<accession>A0A368RRS7</accession>
<keyword evidence="2 6" id="KW-0479">Metal-binding</keyword>
<feature type="region of interest" description="Disordered" evidence="7">
    <location>
        <begin position="78"/>
        <end position="116"/>
    </location>
</feature>
<proteinExistence type="inferred from homology"/>